<feature type="domain" description="Aspartyl/asparaginy/proline hydroxylase" evidence="4">
    <location>
        <begin position="67"/>
        <end position="203"/>
    </location>
</feature>
<dbReference type="RefSeq" id="XP_005779406.1">
    <property type="nucleotide sequence ID" value="XM_005779349.1"/>
</dbReference>
<reference evidence="5" key="2">
    <citation type="submission" date="2024-10" db="UniProtKB">
        <authorList>
            <consortium name="EnsemblProtists"/>
        </authorList>
    </citation>
    <scope>IDENTIFICATION</scope>
</reference>
<dbReference type="GO" id="GO:0016020">
    <property type="term" value="C:membrane"/>
    <property type="evidence" value="ECO:0007669"/>
    <property type="project" value="TreeGrafter"/>
</dbReference>
<dbReference type="PANTHER" id="PTHR46332:SF5">
    <property type="entry name" value="ASPARTATE BETA-HYDROXYLASE DOMAIN CONTAINING 2"/>
    <property type="match status" value="1"/>
</dbReference>
<dbReference type="HOGENOM" id="CLU_1121807_0_0_1"/>
<dbReference type="Proteomes" id="UP000013827">
    <property type="component" value="Unassembled WGS sequence"/>
</dbReference>
<organism evidence="5 6">
    <name type="scientific">Emiliania huxleyi (strain CCMP1516)</name>
    <dbReference type="NCBI Taxonomy" id="280463"/>
    <lineage>
        <taxon>Eukaryota</taxon>
        <taxon>Haptista</taxon>
        <taxon>Haptophyta</taxon>
        <taxon>Prymnesiophyceae</taxon>
        <taxon>Isochrysidales</taxon>
        <taxon>Noelaerhabdaceae</taxon>
        <taxon>Emiliania</taxon>
    </lineage>
</organism>
<dbReference type="KEGG" id="ehx:EMIHUDRAFT_236165"/>
<sequence length="248" mass="27995">MGSAALSGEAAEEAYWRAWFWDKASEAVEEQFASAGKRALRRVREYIKVNRGDVAQGMPKKLRKHPHYEAEFEDIGKPLGWRTMPIYYRGERQASFPAEECPQTMGALGKLRLAGETVAFQRQSPGTGLPRHVDPCSWVVACHVGMVCPTGEEGGETPYISVAGEKYHWREGEVMVFDPSFKHETFNPTSQDRIILNIDLFHPELTDLECRETIRLKKELFGSTEAQEWRGPAPAPQRRGPCVALFLV</sequence>
<evidence type="ECO:0000313" key="5">
    <source>
        <dbReference type="EnsemblProtists" id="EOD26977"/>
    </source>
</evidence>
<dbReference type="EnsemblProtists" id="EOD26977">
    <property type="protein sequence ID" value="EOD26977"/>
    <property type="gene ID" value="EMIHUDRAFT_236165"/>
</dbReference>
<protein>
    <recommendedName>
        <fullName evidence="4">Aspartyl/asparaginy/proline hydroxylase domain-containing protein</fullName>
    </recommendedName>
</protein>
<comment type="similarity">
    <text evidence="1">Belongs to the aspartyl/asparaginyl beta-hydroxylase family.</text>
</comment>
<dbReference type="PANTHER" id="PTHR46332">
    <property type="entry name" value="ASPARTATE BETA-HYDROXYLASE DOMAIN-CONTAINING PROTEIN 2"/>
    <property type="match status" value="1"/>
</dbReference>
<dbReference type="SUPFAM" id="SSF51197">
    <property type="entry name" value="Clavaminate synthase-like"/>
    <property type="match status" value="1"/>
</dbReference>
<keyword evidence="2" id="KW-0223">Dioxygenase</keyword>
<evidence type="ECO:0000256" key="2">
    <source>
        <dbReference type="ARBA" id="ARBA00022964"/>
    </source>
</evidence>
<dbReference type="GO" id="GO:0051213">
    <property type="term" value="F:dioxygenase activity"/>
    <property type="evidence" value="ECO:0007669"/>
    <property type="project" value="UniProtKB-KW"/>
</dbReference>
<evidence type="ECO:0000259" key="4">
    <source>
        <dbReference type="Pfam" id="PF05118"/>
    </source>
</evidence>
<dbReference type="PaxDb" id="2903-EOD26977"/>
<evidence type="ECO:0000313" key="6">
    <source>
        <dbReference type="Proteomes" id="UP000013827"/>
    </source>
</evidence>
<accession>A0A0D3JTZ2</accession>
<name>A0A0D3JTZ2_EMIH1</name>
<proteinExistence type="inferred from homology"/>
<keyword evidence="6" id="KW-1185">Reference proteome</keyword>
<dbReference type="InterPro" id="IPR051821">
    <property type="entry name" value="Asp/Asn_beta-hydroxylase"/>
</dbReference>
<dbReference type="AlphaFoldDB" id="A0A0D3JTZ2"/>
<dbReference type="InterPro" id="IPR027443">
    <property type="entry name" value="IPNS-like_sf"/>
</dbReference>
<evidence type="ECO:0000256" key="3">
    <source>
        <dbReference type="ARBA" id="ARBA00023002"/>
    </source>
</evidence>
<dbReference type="InterPro" id="IPR007803">
    <property type="entry name" value="Asp/Arg/Pro-Hydrxlase"/>
</dbReference>
<dbReference type="Pfam" id="PF05118">
    <property type="entry name" value="Asp_Arg_Hydrox"/>
    <property type="match status" value="1"/>
</dbReference>
<reference evidence="6" key="1">
    <citation type="journal article" date="2013" name="Nature">
        <title>Pan genome of the phytoplankton Emiliania underpins its global distribution.</title>
        <authorList>
            <person name="Read B.A."/>
            <person name="Kegel J."/>
            <person name="Klute M.J."/>
            <person name="Kuo A."/>
            <person name="Lefebvre S.C."/>
            <person name="Maumus F."/>
            <person name="Mayer C."/>
            <person name="Miller J."/>
            <person name="Monier A."/>
            <person name="Salamov A."/>
            <person name="Young J."/>
            <person name="Aguilar M."/>
            <person name="Claverie J.M."/>
            <person name="Frickenhaus S."/>
            <person name="Gonzalez K."/>
            <person name="Herman E.K."/>
            <person name="Lin Y.C."/>
            <person name="Napier J."/>
            <person name="Ogata H."/>
            <person name="Sarno A.F."/>
            <person name="Shmutz J."/>
            <person name="Schroeder D."/>
            <person name="de Vargas C."/>
            <person name="Verret F."/>
            <person name="von Dassow P."/>
            <person name="Valentin K."/>
            <person name="Van de Peer Y."/>
            <person name="Wheeler G."/>
            <person name="Dacks J.B."/>
            <person name="Delwiche C.F."/>
            <person name="Dyhrman S.T."/>
            <person name="Glockner G."/>
            <person name="John U."/>
            <person name="Richards T."/>
            <person name="Worden A.Z."/>
            <person name="Zhang X."/>
            <person name="Grigoriev I.V."/>
            <person name="Allen A.E."/>
            <person name="Bidle K."/>
            <person name="Borodovsky M."/>
            <person name="Bowler C."/>
            <person name="Brownlee C."/>
            <person name="Cock J.M."/>
            <person name="Elias M."/>
            <person name="Gladyshev V.N."/>
            <person name="Groth M."/>
            <person name="Guda C."/>
            <person name="Hadaegh A."/>
            <person name="Iglesias-Rodriguez M.D."/>
            <person name="Jenkins J."/>
            <person name="Jones B.M."/>
            <person name="Lawson T."/>
            <person name="Leese F."/>
            <person name="Lindquist E."/>
            <person name="Lobanov A."/>
            <person name="Lomsadze A."/>
            <person name="Malik S.B."/>
            <person name="Marsh M.E."/>
            <person name="Mackinder L."/>
            <person name="Mock T."/>
            <person name="Mueller-Roeber B."/>
            <person name="Pagarete A."/>
            <person name="Parker M."/>
            <person name="Probert I."/>
            <person name="Quesneville H."/>
            <person name="Raines C."/>
            <person name="Rensing S.A."/>
            <person name="Riano-Pachon D.M."/>
            <person name="Richier S."/>
            <person name="Rokitta S."/>
            <person name="Shiraiwa Y."/>
            <person name="Soanes D.M."/>
            <person name="van der Giezen M."/>
            <person name="Wahlund T.M."/>
            <person name="Williams B."/>
            <person name="Wilson W."/>
            <person name="Wolfe G."/>
            <person name="Wurch L.L."/>
        </authorList>
    </citation>
    <scope>NUCLEOTIDE SEQUENCE</scope>
</reference>
<dbReference type="STRING" id="2903.R1CWD3"/>
<dbReference type="GeneID" id="17272516"/>
<dbReference type="Gene3D" id="2.60.120.330">
    <property type="entry name" value="B-lactam Antibiotic, Isopenicillin N Synthase, Chain"/>
    <property type="match status" value="1"/>
</dbReference>
<evidence type="ECO:0000256" key="1">
    <source>
        <dbReference type="ARBA" id="ARBA00007730"/>
    </source>
</evidence>
<keyword evidence="3" id="KW-0560">Oxidoreductase</keyword>
<dbReference type="eggNOG" id="KOG3696">
    <property type="taxonomic scope" value="Eukaryota"/>
</dbReference>